<comment type="caution">
    <text evidence="6">The sequence shown here is derived from an EMBL/GenBank/DDBJ whole genome shotgun (WGS) entry which is preliminary data.</text>
</comment>
<organism evidence="6 7">
    <name type="scientific">candidate division WOR-1 bacterium RIFOXYB2_FULL_37_13</name>
    <dbReference type="NCBI Taxonomy" id="1802579"/>
    <lineage>
        <taxon>Bacteria</taxon>
        <taxon>Bacillati</taxon>
        <taxon>Saganbacteria</taxon>
    </lineage>
</organism>
<dbReference type="EMBL" id="MEUB01000005">
    <property type="protein sequence ID" value="OGC24962.1"/>
    <property type="molecule type" value="Genomic_DNA"/>
</dbReference>
<keyword evidence="4 5" id="KW-0472">Membrane</keyword>
<dbReference type="NCBIfam" id="NF037968">
    <property type="entry name" value="SemiSWEET_2"/>
    <property type="match status" value="1"/>
</dbReference>
<proteinExistence type="predicted"/>
<comment type="subcellular location">
    <subcellularLocation>
        <location evidence="1">Membrane</location>
        <topology evidence="1">Multi-pass membrane protein</topology>
    </subcellularLocation>
</comment>
<evidence type="ECO:0000256" key="3">
    <source>
        <dbReference type="ARBA" id="ARBA00022989"/>
    </source>
</evidence>
<evidence type="ECO:0000256" key="4">
    <source>
        <dbReference type="ARBA" id="ARBA00023136"/>
    </source>
</evidence>
<dbReference type="GO" id="GO:0051119">
    <property type="term" value="F:sugar transmembrane transporter activity"/>
    <property type="evidence" value="ECO:0007669"/>
    <property type="project" value="InterPro"/>
</dbReference>
<feature type="transmembrane region" description="Helical" evidence="5">
    <location>
        <begin position="36"/>
        <end position="56"/>
    </location>
</feature>
<name>A0A1F4SWZ8_UNCSA</name>
<dbReference type="GO" id="GO:0016020">
    <property type="term" value="C:membrane"/>
    <property type="evidence" value="ECO:0007669"/>
    <property type="project" value="UniProtKB-SubCell"/>
</dbReference>
<evidence type="ECO:0000256" key="5">
    <source>
        <dbReference type="SAM" id="Phobius"/>
    </source>
</evidence>
<keyword evidence="2 5" id="KW-0812">Transmembrane</keyword>
<dbReference type="Proteomes" id="UP000178417">
    <property type="component" value="Unassembled WGS sequence"/>
</dbReference>
<evidence type="ECO:0008006" key="8">
    <source>
        <dbReference type="Google" id="ProtNLM"/>
    </source>
</evidence>
<evidence type="ECO:0000256" key="1">
    <source>
        <dbReference type="ARBA" id="ARBA00004141"/>
    </source>
</evidence>
<keyword evidence="3 5" id="KW-1133">Transmembrane helix</keyword>
<feature type="transmembrane region" description="Helical" evidence="5">
    <location>
        <begin position="62"/>
        <end position="81"/>
    </location>
</feature>
<reference evidence="6 7" key="1">
    <citation type="journal article" date="2016" name="Nat. Commun.">
        <title>Thousands of microbial genomes shed light on interconnected biogeochemical processes in an aquifer system.</title>
        <authorList>
            <person name="Anantharaman K."/>
            <person name="Brown C.T."/>
            <person name="Hug L.A."/>
            <person name="Sharon I."/>
            <person name="Castelle C.J."/>
            <person name="Probst A.J."/>
            <person name="Thomas B.C."/>
            <person name="Singh A."/>
            <person name="Wilkins M.J."/>
            <person name="Karaoz U."/>
            <person name="Brodie E.L."/>
            <person name="Williams K.H."/>
            <person name="Hubbard S.S."/>
            <person name="Banfield J.F."/>
        </authorList>
    </citation>
    <scope>NUCLEOTIDE SEQUENCE [LARGE SCALE GENOMIC DNA]</scope>
</reference>
<sequence length="84" mass="9630">MDYLFIIGITAAVLTTVAFLPQVFKVYQTKHTKDISLVMYIIFIFGLILWTVYGVLLNSLPVILANSFTLILCFYIIFLKIKYG</sequence>
<dbReference type="InterPro" id="IPR047662">
    <property type="entry name" value="SemiSWEET"/>
</dbReference>
<accession>A0A1F4SWZ8</accession>
<dbReference type="Pfam" id="PF04193">
    <property type="entry name" value="PQ-loop"/>
    <property type="match status" value="1"/>
</dbReference>
<evidence type="ECO:0000256" key="2">
    <source>
        <dbReference type="ARBA" id="ARBA00022692"/>
    </source>
</evidence>
<dbReference type="STRING" id="1802579.A2310_03710"/>
<protein>
    <recommendedName>
        <fullName evidence="8">Glutathione synthetase</fullName>
    </recommendedName>
</protein>
<evidence type="ECO:0000313" key="6">
    <source>
        <dbReference type="EMBL" id="OGC24962.1"/>
    </source>
</evidence>
<dbReference type="AlphaFoldDB" id="A0A1F4SWZ8"/>
<dbReference type="Gene3D" id="1.20.1280.290">
    <property type="match status" value="1"/>
</dbReference>
<evidence type="ECO:0000313" key="7">
    <source>
        <dbReference type="Proteomes" id="UP000178417"/>
    </source>
</evidence>
<feature type="transmembrane region" description="Helical" evidence="5">
    <location>
        <begin position="6"/>
        <end position="24"/>
    </location>
</feature>
<dbReference type="InterPro" id="IPR006603">
    <property type="entry name" value="PQ-loop_rpt"/>
</dbReference>
<gene>
    <name evidence="6" type="ORF">A2310_03710</name>
</gene>